<dbReference type="GO" id="GO:0003677">
    <property type="term" value="F:DNA binding"/>
    <property type="evidence" value="ECO:0007669"/>
    <property type="project" value="InterPro"/>
</dbReference>
<dbReference type="CDD" id="cd17242">
    <property type="entry name" value="MobM_relaxase"/>
    <property type="match status" value="1"/>
</dbReference>
<dbReference type="InterPro" id="IPR001668">
    <property type="entry name" value="Mob_Pre"/>
</dbReference>
<dbReference type="Gene3D" id="3.30.930.30">
    <property type="match status" value="1"/>
</dbReference>
<dbReference type="Pfam" id="PF01076">
    <property type="entry name" value="Mob_Pre"/>
    <property type="match status" value="1"/>
</dbReference>
<sequence>MGQVVLHFEKHGKPISGSLGHHIDRTEGMEWSYRHADLSKTHLNKVYHLNDYCKMKYNEAIKKRIEDGYTSKKTIRKDATYSVNVMLSGSHDEMKEIEKEPKKLDEWINQNANWCIRQFGKENIVRFNVHLDEKTPHIHCVFVPITEDGRLSAKDFIGSSIKLQDLQSSYAKSMERFGLERGVKSDRKHQTTDEYRRREAQSIQKIEQLHEKIDNLSKKNLLFGLDDLKKDLKAGLNGYINSVNETFKEKEQKILSEFIKLKDGAKEFMNSIENREPIKSKYIPPTDVQSIVNNSNLIDYFLYLANRGDLVFEKKSGKEFIFEDENKTQKISVSEKGWHDLKSGEGGQIIKAIQKHQKLDWLEAVNWLKNFNGDISIPFQKTREKTAKEIVLKPNTYAITQITDPSSRKLIEYFKNRNISFDTLKNHSKQVHYQVGENHFYGIGV</sequence>
<evidence type="ECO:0008006" key="2">
    <source>
        <dbReference type="Google" id="ProtNLM"/>
    </source>
</evidence>
<dbReference type="GO" id="GO:0006310">
    <property type="term" value="P:DNA recombination"/>
    <property type="evidence" value="ECO:0007669"/>
    <property type="project" value="InterPro"/>
</dbReference>
<gene>
    <name evidence="1" type="ORF">EII28_11845</name>
</gene>
<dbReference type="SUPFAM" id="SSF57783">
    <property type="entry name" value="Zinc beta-ribbon"/>
    <property type="match status" value="1"/>
</dbReference>
<dbReference type="EMBL" id="RQZD01000045">
    <property type="protein sequence ID" value="RRD34556.1"/>
    <property type="molecule type" value="Genomic_DNA"/>
</dbReference>
<dbReference type="NCBIfam" id="NF041497">
    <property type="entry name" value="MobV"/>
    <property type="match status" value="1"/>
</dbReference>
<protein>
    <recommendedName>
        <fullName evidence="2">Mobilization protein</fullName>
    </recommendedName>
</protein>
<name>A0A3P1VLW8_FUSNU</name>
<organism evidence="1">
    <name type="scientific">Fusobacterium nucleatum</name>
    <dbReference type="NCBI Taxonomy" id="851"/>
    <lineage>
        <taxon>Bacteria</taxon>
        <taxon>Fusobacteriati</taxon>
        <taxon>Fusobacteriota</taxon>
        <taxon>Fusobacteriia</taxon>
        <taxon>Fusobacteriales</taxon>
        <taxon>Fusobacteriaceae</taxon>
        <taxon>Fusobacterium</taxon>
    </lineage>
</organism>
<feature type="non-terminal residue" evidence="1">
    <location>
        <position position="445"/>
    </location>
</feature>
<accession>A0A3P1VLW8</accession>
<proteinExistence type="predicted"/>
<comment type="caution">
    <text evidence="1">The sequence shown here is derived from an EMBL/GenBank/DDBJ whole genome shotgun (WGS) entry which is preliminary data.</text>
</comment>
<evidence type="ECO:0000313" key="1">
    <source>
        <dbReference type="EMBL" id="RRD34556.1"/>
    </source>
</evidence>
<reference evidence="1" key="1">
    <citation type="submission" date="2018-11" db="EMBL/GenBank/DDBJ databases">
        <title>Genomes From Bacteria Associated with the Canine Oral Cavity: a Test Case for Automated Genome-Based Taxonomic Assignment.</title>
        <authorList>
            <person name="Coil D.A."/>
            <person name="Jospin G."/>
            <person name="Darling A.E."/>
            <person name="Wallis C."/>
            <person name="Davis I.J."/>
            <person name="Harris S."/>
            <person name="Eisen J.A."/>
            <person name="Holcombe L.J."/>
            <person name="O'Flynn C."/>
        </authorList>
    </citation>
    <scope>NUCLEOTIDE SEQUENCE [LARGE SCALE GENOMIC DNA]</scope>
    <source>
        <strain evidence="1">OH5060</strain>
    </source>
</reference>
<dbReference type="AlphaFoldDB" id="A0A3P1VLW8"/>